<feature type="compositionally biased region" description="Low complexity" evidence="1">
    <location>
        <begin position="34"/>
        <end position="50"/>
    </location>
</feature>
<dbReference type="VEuPathDB" id="FungiDB:HMPREF1544_11466"/>
<dbReference type="GO" id="GO:0000712">
    <property type="term" value="P:resolution of meiotic recombination intermediates"/>
    <property type="evidence" value="ECO:0007669"/>
    <property type="project" value="TreeGrafter"/>
</dbReference>
<gene>
    <name evidence="2" type="ORF">HMPREF1544_11466</name>
</gene>
<protein>
    <recommendedName>
        <fullName evidence="4">UBZ4-type domain-containing protein</fullName>
    </recommendedName>
</protein>
<evidence type="ECO:0000313" key="2">
    <source>
        <dbReference type="EMBL" id="EPB81810.1"/>
    </source>
</evidence>
<dbReference type="Proteomes" id="UP000014254">
    <property type="component" value="Unassembled WGS sequence"/>
</dbReference>
<evidence type="ECO:0000313" key="3">
    <source>
        <dbReference type="Proteomes" id="UP000014254"/>
    </source>
</evidence>
<dbReference type="eggNOG" id="ENOG502SFJY">
    <property type="taxonomic scope" value="Eukaryota"/>
</dbReference>
<name>S2JPX6_MUCC1</name>
<sequence length="473" mass="54505">MENDPPKSHCSLSLKRLFDSDPNYPSKKRKTAISLSKSRNRSNPSSQQSLLDVKLEPLSQEPPVNITKLEDCEVKDENIKFEEPCCLLEAKLECKSEQLLCDIKSDIIDKEATPPQFDTNPQETAHNQHQSCNSASKENSLEEYACPICNEDLTFVKSSYLRQKHVEECISVESAPRIEQELEFDDCVFCGKNLMHFNSTRRQVHINRCLDTADELEKQHQESMFAGQHVPFLSRLELCPVCHEFDPFNHRTLKQKIVHIKQCARRNQLCIPQLLKKFQWIGWGHAPVPVTTETAPTFVENTPTRTSPLPPKIPELQLAAYIHDMHEEDDDFSNQAIIHASRVPEVNQRQQDKLDDELQTALAVSKSLQQSKRKQRITKLNERDWNAANIWSSEDSKLNAMARLDEILFSKSKVDDYRQAQREKSNGQLGPSCFIPIHAPFFWDLTNNNQSNWNDPLVFTSLFIQRLKKVKDV</sequence>
<feature type="compositionally biased region" description="Polar residues" evidence="1">
    <location>
        <begin position="116"/>
        <end position="134"/>
    </location>
</feature>
<dbReference type="PANTHER" id="PTHR21541:SF3">
    <property type="entry name" value="STRUCTURE-SPECIFIC ENDONUCLEASE SUBUNIT SLX4"/>
    <property type="match status" value="1"/>
</dbReference>
<feature type="region of interest" description="Disordered" evidence="1">
    <location>
        <begin position="112"/>
        <end position="134"/>
    </location>
</feature>
<organism evidence="2 3">
    <name type="scientific">Mucor circinelloides f. circinelloides (strain 1006PhL)</name>
    <name type="common">Mucormycosis agent</name>
    <name type="synonym">Calyptromyces circinelloides</name>
    <dbReference type="NCBI Taxonomy" id="1220926"/>
    <lineage>
        <taxon>Eukaryota</taxon>
        <taxon>Fungi</taxon>
        <taxon>Fungi incertae sedis</taxon>
        <taxon>Mucoromycota</taxon>
        <taxon>Mucoromycotina</taxon>
        <taxon>Mucoromycetes</taxon>
        <taxon>Mucorales</taxon>
        <taxon>Mucorineae</taxon>
        <taxon>Mucoraceae</taxon>
        <taxon>Mucor</taxon>
    </lineage>
</organism>
<dbReference type="InParanoid" id="S2JPX6"/>
<evidence type="ECO:0008006" key="4">
    <source>
        <dbReference type="Google" id="ProtNLM"/>
    </source>
</evidence>
<dbReference type="AlphaFoldDB" id="S2JPX6"/>
<accession>S2JPX6</accession>
<dbReference type="OMA" id="PVCHEFD"/>
<feature type="region of interest" description="Disordered" evidence="1">
    <location>
        <begin position="19"/>
        <end position="56"/>
    </location>
</feature>
<evidence type="ECO:0000256" key="1">
    <source>
        <dbReference type="SAM" id="MobiDB-lite"/>
    </source>
</evidence>
<dbReference type="OrthoDB" id="5576441at2759"/>
<dbReference type="STRING" id="1220926.S2JPX6"/>
<dbReference type="PANTHER" id="PTHR21541">
    <property type="entry name" value="BTB POZ DOMAIN CONTAINING 12"/>
    <property type="match status" value="1"/>
</dbReference>
<reference evidence="3" key="1">
    <citation type="submission" date="2013-05" db="EMBL/GenBank/DDBJ databases">
        <title>The Genome sequence of Mucor circinelloides f. circinelloides 1006PhL.</title>
        <authorList>
            <consortium name="The Broad Institute Genomics Platform"/>
            <person name="Cuomo C."/>
            <person name="Earl A."/>
            <person name="Findley K."/>
            <person name="Lee S.C."/>
            <person name="Walker B."/>
            <person name="Young S."/>
            <person name="Zeng Q."/>
            <person name="Gargeya S."/>
            <person name="Fitzgerald M."/>
            <person name="Haas B."/>
            <person name="Abouelleil A."/>
            <person name="Allen A.W."/>
            <person name="Alvarado L."/>
            <person name="Arachchi H.M."/>
            <person name="Berlin A.M."/>
            <person name="Chapman S.B."/>
            <person name="Gainer-Dewar J."/>
            <person name="Goldberg J."/>
            <person name="Griggs A."/>
            <person name="Gujja S."/>
            <person name="Hansen M."/>
            <person name="Howarth C."/>
            <person name="Imamovic A."/>
            <person name="Ireland A."/>
            <person name="Larimer J."/>
            <person name="McCowan C."/>
            <person name="Murphy C."/>
            <person name="Pearson M."/>
            <person name="Poon T.W."/>
            <person name="Priest M."/>
            <person name="Roberts A."/>
            <person name="Saif S."/>
            <person name="Shea T."/>
            <person name="Sisk P."/>
            <person name="Sykes S."/>
            <person name="Wortman J."/>
            <person name="Nusbaum C."/>
            <person name="Birren B."/>
        </authorList>
    </citation>
    <scope>NUCLEOTIDE SEQUENCE [LARGE SCALE GENOMIC DNA]</scope>
    <source>
        <strain evidence="3">1006PhL</strain>
    </source>
</reference>
<proteinExistence type="predicted"/>
<dbReference type="EMBL" id="KE124147">
    <property type="protein sequence ID" value="EPB81810.1"/>
    <property type="molecule type" value="Genomic_DNA"/>
</dbReference>
<dbReference type="GO" id="GO:0033557">
    <property type="term" value="C:Slx1-Slx4 complex"/>
    <property type="evidence" value="ECO:0007669"/>
    <property type="project" value="TreeGrafter"/>
</dbReference>
<keyword evidence="3" id="KW-1185">Reference proteome</keyword>